<dbReference type="Proteomes" id="UP001149165">
    <property type="component" value="Unassembled WGS sequence"/>
</dbReference>
<name>A0A9W9F5Z9_9EURO</name>
<feature type="region of interest" description="Disordered" evidence="1">
    <location>
        <begin position="365"/>
        <end position="406"/>
    </location>
</feature>
<feature type="compositionally biased region" description="Acidic residues" evidence="1">
    <location>
        <begin position="308"/>
        <end position="320"/>
    </location>
</feature>
<dbReference type="OrthoDB" id="4471998at2759"/>
<keyword evidence="3" id="KW-1185">Reference proteome</keyword>
<evidence type="ECO:0000256" key="1">
    <source>
        <dbReference type="SAM" id="MobiDB-lite"/>
    </source>
</evidence>
<proteinExistence type="predicted"/>
<feature type="region of interest" description="Disordered" evidence="1">
    <location>
        <begin position="301"/>
        <end position="348"/>
    </location>
</feature>
<organism evidence="2 3">
    <name type="scientific">Penicillium angulare</name>
    <dbReference type="NCBI Taxonomy" id="116970"/>
    <lineage>
        <taxon>Eukaryota</taxon>
        <taxon>Fungi</taxon>
        <taxon>Dikarya</taxon>
        <taxon>Ascomycota</taxon>
        <taxon>Pezizomycotina</taxon>
        <taxon>Eurotiomycetes</taxon>
        <taxon>Eurotiomycetidae</taxon>
        <taxon>Eurotiales</taxon>
        <taxon>Aspergillaceae</taxon>
        <taxon>Penicillium</taxon>
    </lineage>
</organism>
<protein>
    <submittedName>
        <fullName evidence="2">Uncharacterized protein</fullName>
    </submittedName>
</protein>
<evidence type="ECO:0000313" key="2">
    <source>
        <dbReference type="EMBL" id="KAJ5094224.1"/>
    </source>
</evidence>
<sequence>MPREMKDGLMACPKNHIQSYPSTLKELRVGCLELLAEHEANTPDTLWQETDGPGKTPSTETEKSLLRLATAVSTGKGRPVFPPENTRLSDELVYLATKYLGAKERGTIYPYDFLPRGDINPERVPSGVAPIVWAHGLPFSPVFKGYYILCGRAHATWIGWHLRARNHRYMLPWPVWTIGPVVAPGSALKEPRSIERQARVWKMSSAKDAEWGREKNCVARDVVSFAHMDGSVVPKDSKGGFFVTQLFRVHGYSVRVGPDLSDLRKGNVQPKGFFSKNRVQDFDYEACLKRPYRNWRNPMIYGDHEGEGADVDSDGDTEMNEPEKSATDVDQENDKTSDEKTEADSVESGEIIEHVNGDVINTEIVQSGGDRDGDAPTTVAPTTGVEKDQVSPVQESTVTQNEVQRDIQKKIGNEDVEASLCSRV</sequence>
<feature type="compositionally biased region" description="Basic and acidic residues" evidence="1">
    <location>
        <begin position="321"/>
        <end position="343"/>
    </location>
</feature>
<feature type="region of interest" description="Disordered" evidence="1">
    <location>
        <begin position="42"/>
        <end position="62"/>
    </location>
</feature>
<reference evidence="2" key="2">
    <citation type="journal article" date="2023" name="IMA Fungus">
        <title>Comparative genomic study of the Penicillium genus elucidates a diverse pangenome and 15 lateral gene transfer events.</title>
        <authorList>
            <person name="Petersen C."/>
            <person name="Sorensen T."/>
            <person name="Nielsen M.R."/>
            <person name="Sondergaard T.E."/>
            <person name="Sorensen J.L."/>
            <person name="Fitzpatrick D.A."/>
            <person name="Frisvad J.C."/>
            <person name="Nielsen K.L."/>
        </authorList>
    </citation>
    <scope>NUCLEOTIDE SEQUENCE</scope>
    <source>
        <strain evidence="2">IBT 30069</strain>
    </source>
</reference>
<evidence type="ECO:0000313" key="3">
    <source>
        <dbReference type="Proteomes" id="UP001149165"/>
    </source>
</evidence>
<dbReference type="EMBL" id="JAPQKH010000006">
    <property type="protein sequence ID" value="KAJ5094224.1"/>
    <property type="molecule type" value="Genomic_DNA"/>
</dbReference>
<gene>
    <name evidence="2" type="ORF">N7456_010085</name>
</gene>
<reference evidence="2" key="1">
    <citation type="submission" date="2022-11" db="EMBL/GenBank/DDBJ databases">
        <authorList>
            <person name="Petersen C."/>
        </authorList>
    </citation>
    <scope>NUCLEOTIDE SEQUENCE</scope>
    <source>
        <strain evidence="2">IBT 30069</strain>
    </source>
</reference>
<accession>A0A9W9F5Z9</accession>
<comment type="caution">
    <text evidence="2">The sequence shown here is derived from an EMBL/GenBank/DDBJ whole genome shotgun (WGS) entry which is preliminary data.</text>
</comment>
<dbReference type="AlphaFoldDB" id="A0A9W9F5Z9"/>
<feature type="compositionally biased region" description="Polar residues" evidence="1">
    <location>
        <begin position="391"/>
        <end position="402"/>
    </location>
</feature>